<dbReference type="STRING" id="690879.TSACC_140"/>
<keyword evidence="8" id="KW-0624">Polysaccharide degradation</keyword>
<dbReference type="NCBIfam" id="TIGR03356">
    <property type="entry name" value="BGL"/>
    <property type="match status" value="1"/>
</dbReference>
<dbReference type="InterPro" id="IPR033132">
    <property type="entry name" value="GH_1_N_CS"/>
</dbReference>
<dbReference type="InterPro" id="IPR017736">
    <property type="entry name" value="Glyco_hydro_1_beta-glucosidase"/>
</dbReference>
<dbReference type="GO" id="GO:0008422">
    <property type="term" value="F:beta-glucosidase activity"/>
    <property type="evidence" value="ECO:0007669"/>
    <property type="project" value="UniProtKB-EC"/>
</dbReference>
<dbReference type="InterPro" id="IPR001360">
    <property type="entry name" value="Glyco_hydro_1"/>
</dbReference>
<dbReference type="AlphaFoldDB" id="A0A146G1V6"/>
<gene>
    <name evidence="13" type="ORF">TSACC_140</name>
</gene>
<feature type="binding site" evidence="10">
    <location>
        <position position="177"/>
    </location>
    <ligand>
        <name>substrate</name>
    </ligand>
</feature>
<reference evidence="14" key="1">
    <citation type="journal article" date="2017" name="Genome Announc.">
        <title>Draft Genome Sequence of Terrimicrobium sacchariphilum NM-5T, a Facultative Anaerobic Soil Bacterium of the Class Spartobacteria.</title>
        <authorList>
            <person name="Qiu Y.L."/>
            <person name="Tourlousse D.M."/>
            <person name="Matsuura N."/>
            <person name="Ohashi A."/>
            <person name="Sekiguchi Y."/>
        </authorList>
    </citation>
    <scope>NUCLEOTIDE SEQUENCE [LARGE SCALE GENOMIC DNA]</scope>
    <source>
        <strain evidence="14">NM-5</strain>
    </source>
</reference>
<comment type="caution">
    <text evidence="13">The sequence shown here is derived from an EMBL/GenBank/DDBJ whole genome shotgun (WGS) entry which is preliminary data.</text>
</comment>
<evidence type="ECO:0000256" key="10">
    <source>
        <dbReference type="PIRSR" id="PIRSR617736-2"/>
    </source>
</evidence>
<evidence type="ECO:0000256" key="3">
    <source>
        <dbReference type="ARBA" id="ARBA00012744"/>
    </source>
</evidence>
<evidence type="ECO:0000256" key="11">
    <source>
        <dbReference type="PROSITE-ProRule" id="PRU10055"/>
    </source>
</evidence>
<evidence type="ECO:0000313" key="14">
    <source>
        <dbReference type="Proteomes" id="UP000076023"/>
    </source>
</evidence>
<keyword evidence="4 12" id="KW-0378">Hydrolase</keyword>
<dbReference type="Proteomes" id="UP000076023">
    <property type="component" value="Unassembled WGS sequence"/>
</dbReference>
<dbReference type="PANTHER" id="PTHR10353:SF36">
    <property type="entry name" value="LP05116P"/>
    <property type="match status" value="1"/>
</dbReference>
<evidence type="ECO:0000256" key="4">
    <source>
        <dbReference type="ARBA" id="ARBA00022801"/>
    </source>
</evidence>
<evidence type="ECO:0000256" key="9">
    <source>
        <dbReference type="PIRSR" id="PIRSR617736-1"/>
    </source>
</evidence>
<feature type="binding site" evidence="10">
    <location>
        <position position="427"/>
    </location>
    <ligand>
        <name>substrate</name>
    </ligand>
</feature>
<dbReference type="SUPFAM" id="SSF51445">
    <property type="entry name" value="(Trans)glycosidases"/>
    <property type="match status" value="1"/>
</dbReference>
<feature type="binding site" evidence="10">
    <location>
        <begin position="434"/>
        <end position="435"/>
    </location>
    <ligand>
        <name>substrate</name>
    </ligand>
</feature>
<feature type="active site" description="Nucleophile" evidence="9 11">
    <location>
        <position position="380"/>
    </location>
</feature>
<organism evidence="13 14">
    <name type="scientific">Terrimicrobium sacchariphilum</name>
    <dbReference type="NCBI Taxonomy" id="690879"/>
    <lineage>
        <taxon>Bacteria</taxon>
        <taxon>Pseudomonadati</taxon>
        <taxon>Verrucomicrobiota</taxon>
        <taxon>Terrimicrobiia</taxon>
        <taxon>Terrimicrobiales</taxon>
        <taxon>Terrimicrobiaceae</taxon>
        <taxon>Terrimicrobium</taxon>
    </lineage>
</organism>
<dbReference type="GO" id="GO:0005829">
    <property type="term" value="C:cytosol"/>
    <property type="evidence" value="ECO:0007669"/>
    <property type="project" value="TreeGrafter"/>
</dbReference>
<sequence>MITDTFLRPREAFEASPFPDNFAWGAATASYQVEGAVEEGGRGSSIWDDFCRTPGRVWEGNSGTIACDHYHRWKEDVALMRELGLKAYRFSLAWPRIIPQGEGMVNEAGLDFYDSLVDELLAAGIEPWVTLYHWDLPSALYHRGGWMNSAMPGLFADYAQVVVARLSDRVRHWITLNEPQCFIGLGLDSGIHAPGIRLSRAQILRASHHALLAHGRAVEVIREHAKSSPLIGCAPVGVVALPASETESDIDAARRAMFARDSRRMIVNPWDDTCVWSNTWWGDPVIFGHYPEDELSAFGADAPAFTSEEMRTISAPIDFFGVNIYHALTVRATEDGFAQRVEPMPGTPRSSFQWAITPEALYWGPRFLHERYKLPVVITENGIANPDWVNLDGAVEDPQRIDFTRRYLRALGAAIADGVDVRGYFHWSLMDNFEWAEGYKQRFGLIHVDFESLKRTPKASYHWYQQVIASNGASL</sequence>
<evidence type="ECO:0000256" key="12">
    <source>
        <dbReference type="RuleBase" id="RU361175"/>
    </source>
</evidence>
<accession>A0A146G1V6</accession>
<dbReference type="FunFam" id="3.20.20.80:FF:000004">
    <property type="entry name" value="Beta-glucosidase 6-phospho-beta-glucosidase"/>
    <property type="match status" value="1"/>
</dbReference>
<dbReference type="EC" id="3.2.1.21" evidence="3 12"/>
<evidence type="ECO:0000256" key="6">
    <source>
        <dbReference type="ARBA" id="ARBA00023277"/>
    </source>
</evidence>
<feature type="active site" description="Proton donor" evidence="9">
    <location>
        <position position="178"/>
    </location>
</feature>
<dbReference type="InterPro" id="IPR017853">
    <property type="entry name" value="GH"/>
</dbReference>
<name>A0A146G1V6_TERSA</name>
<dbReference type="RefSeq" id="WP_075077389.1">
    <property type="nucleotide sequence ID" value="NZ_BDCO01000001.1"/>
</dbReference>
<dbReference type="PROSITE" id="PS00572">
    <property type="entry name" value="GLYCOSYL_HYDROL_F1_1"/>
    <property type="match status" value="1"/>
</dbReference>
<protein>
    <recommendedName>
        <fullName evidence="3 12">Beta-glucosidase</fullName>
        <ecNumber evidence="3 12">3.2.1.21</ecNumber>
    </recommendedName>
</protein>
<dbReference type="Gene3D" id="3.20.20.80">
    <property type="entry name" value="Glycosidases"/>
    <property type="match status" value="1"/>
</dbReference>
<evidence type="ECO:0000256" key="7">
    <source>
        <dbReference type="ARBA" id="ARBA00023295"/>
    </source>
</evidence>
<dbReference type="PROSITE" id="PS00653">
    <property type="entry name" value="GLYCOSYL_HYDROL_F1_2"/>
    <property type="match status" value="1"/>
</dbReference>
<feature type="binding site" evidence="10">
    <location>
        <position position="32"/>
    </location>
    <ligand>
        <name>substrate</name>
    </ligand>
</feature>
<dbReference type="GO" id="GO:0030245">
    <property type="term" value="P:cellulose catabolic process"/>
    <property type="evidence" value="ECO:0007669"/>
    <property type="project" value="UniProtKB-KW"/>
</dbReference>
<evidence type="ECO:0000256" key="8">
    <source>
        <dbReference type="ARBA" id="ARBA00023326"/>
    </source>
</evidence>
<dbReference type="EMBL" id="BDCO01000001">
    <property type="protein sequence ID" value="GAT31492.1"/>
    <property type="molecule type" value="Genomic_DNA"/>
</dbReference>
<keyword evidence="5" id="KW-0136">Cellulose degradation</keyword>
<evidence type="ECO:0000256" key="5">
    <source>
        <dbReference type="ARBA" id="ARBA00023001"/>
    </source>
</evidence>
<dbReference type="FunCoup" id="A0A146G1V6">
    <property type="interactions" value="408"/>
</dbReference>
<keyword evidence="6" id="KW-0119">Carbohydrate metabolism</keyword>
<proteinExistence type="inferred from homology"/>
<evidence type="ECO:0000313" key="13">
    <source>
        <dbReference type="EMBL" id="GAT31492.1"/>
    </source>
</evidence>
<dbReference type="InParanoid" id="A0A146G1V6"/>
<keyword evidence="7 12" id="KW-0326">Glycosidase</keyword>
<evidence type="ECO:0000256" key="2">
    <source>
        <dbReference type="ARBA" id="ARBA00010838"/>
    </source>
</evidence>
<dbReference type="OrthoDB" id="2339329at2"/>
<feature type="binding site" evidence="10">
    <location>
        <position position="133"/>
    </location>
    <ligand>
        <name>substrate</name>
    </ligand>
</feature>
<comment type="catalytic activity">
    <reaction evidence="1 12">
        <text>Hydrolysis of terminal, non-reducing beta-D-glucosyl residues with release of beta-D-glucose.</text>
        <dbReference type="EC" id="3.2.1.21"/>
    </reaction>
</comment>
<dbReference type="InterPro" id="IPR018120">
    <property type="entry name" value="Glyco_hydro_1_AS"/>
</dbReference>
<dbReference type="Pfam" id="PF00232">
    <property type="entry name" value="Glyco_hydro_1"/>
    <property type="match status" value="1"/>
</dbReference>
<dbReference type="PANTHER" id="PTHR10353">
    <property type="entry name" value="GLYCOSYL HYDROLASE"/>
    <property type="match status" value="1"/>
</dbReference>
<evidence type="ECO:0000256" key="1">
    <source>
        <dbReference type="ARBA" id="ARBA00000448"/>
    </source>
</evidence>
<comment type="similarity">
    <text evidence="2 12">Belongs to the glycosyl hydrolase 1 family.</text>
</comment>
<keyword evidence="14" id="KW-1185">Reference proteome</keyword>
<dbReference type="PRINTS" id="PR00131">
    <property type="entry name" value="GLHYDRLASE1"/>
</dbReference>
<feature type="binding site" evidence="10">
    <location>
        <position position="325"/>
    </location>
    <ligand>
        <name>substrate</name>
    </ligand>
</feature>